<dbReference type="InterPro" id="IPR011990">
    <property type="entry name" value="TPR-like_helical_dom_sf"/>
</dbReference>
<dbReference type="PANTHER" id="PTHR44858">
    <property type="entry name" value="TETRATRICOPEPTIDE REPEAT PROTEIN 6"/>
    <property type="match status" value="1"/>
</dbReference>
<accession>A0A2V4BS36</accession>
<feature type="repeat" description="TPR" evidence="3">
    <location>
        <begin position="35"/>
        <end position="68"/>
    </location>
</feature>
<dbReference type="InterPro" id="IPR050498">
    <property type="entry name" value="Ycf3"/>
</dbReference>
<keyword evidence="5" id="KW-1185">Reference proteome</keyword>
<dbReference type="SUPFAM" id="SSF48452">
    <property type="entry name" value="TPR-like"/>
    <property type="match status" value="1"/>
</dbReference>
<dbReference type="InterPro" id="IPR019734">
    <property type="entry name" value="TPR_rpt"/>
</dbReference>
<evidence type="ECO:0000313" key="5">
    <source>
        <dbReference type="Proteomes" id="UP000247903"/>
    </source>
</evidence>
<protein>
    <submittedName>
        <fullName evidence="4">Uncharacterized protein</fullName>
    </submittedName>
</protein>
<dbReference type="RefSeq" id="WP_110306180.1">
    <property type="nucleotide sequence ID" value="NZ_QJHK01000005.1"/>
</dbReference>
<dbReference type="GO" id="GO:0046813">
    <property type="term" value="P:receptor-mediated virion attachment to host cell"/>
    <property type="evidence" value="ECO:0007669"/>
    <property type="project" value="TreeGrafter"/>
</dbReference>
<comment type="caution">
    <text evidence="4">The sequence shown here is derived from an EMBL/GenBank/DDBJ whole genome shotgun (WGS) entry which is preliminary data.</text>
</comment>
<dbReference type="Proteomes" id="UP000247903">
    <property type="component" value="Unassembled WGS sequence"/>
</dbReference>
<dbReference type="GO" id="GO:0009279">
    <property type="term" value="C:cell outer membrane"/>
    <property type="evidence" value="ECO:0007669"/>
    <property type="project" value="TreeGrafter"/>
</dbReference>
<dbReference type="OrthoDB" id="1290858at2"/>
<reference evidence="4 5" key="1">
    <citation type="submission" date="2018-05" db="EMBL/GenBank/DDBJ databases">
        <title>Flavobacterium sp. strain IMCC34759, incomplete genome.</title>
        <authorList>
            <person name="Joung Y."/>
            <person name="Cho J."/>
        </authorList>
    </citation>
    <scope>NUCLEOTIDE SEQUENCE [LARGE SCALE GENOMIC DNA]</scope>
    <source>
        <strain evidence="4 5">IMCC34759</strain>
    </source>
</reference>
<evidence type="ECO:0000256" key="1">
    <source>
        <dbReference type="ARBA" id="ARBA00022737"/>
    </source>
</evidence>
<keyword evidence="1" id="KW-0677">Repeat</keyword>
<gene>
    <name evidence="4" type="ORF">DMB65_08300</name>
</gene>
<keyword evidence="2 3" id="KW-0802">TPR repeat</keyword>
<dbReference type="SMART" id="SM00028">
    <property type="entry name" value="TPR"/>
    <property type="match status" value="4"/>
</dbReference>
<evidence type="ECO:0000256" key="2">
    <source>
        <dbReference type="ARBA" id="ARBA00022803"/>
    </source>
</evidence>
<dbReference type="EMBL" id="QJHK01000005">
    <property type="protein sequence ID" value="PXY41392.1"/>
    <property type="molecule type" value="Genomic_DNA"/>
</dbReference>
<organism evidence="4 5">
    <name type="scientific">Flavobacterium cheongpyeongense</name>
    <dbReference type="NCBI Taxonomy" id="2212651"/>
    <lineage>
        <taxon>Bacteria</taxon>
        <taxon>Pseudomonadati</taxon>
        <taxon>Bacteroidota</taxon>
        <taxon>Flavobacteriia</taxon>
        <taxon>Flavobacteriales</taxon>
        <taxon>Flavobacteriaceae</taxon>
        <taxon>Flavobacterium</taxon>
    </lineage>
</organism>
<dbReference type="PROSITE" id="PS50005">
    <property type="entry name" value="TPR"/>
    <property type="match status" value="1"/>
</dbReference>
<name>A0A2V4BS36_9FLAO</name>
<dbReference type="AlphaFoldDB" id="A0A2V4BS36"/>
<evidence type="ECO:0000256" key="3">
    <source>
        <dbReference type="PROSITE-ProRule" id="PRU00339"/>
    </source>
</evidence>
<dbReference type="Pfam" id="PF13181">
    <property type="entry name" value="TPR_8"/>
    <property type="match status" value="1"/>
</dbReference>
<sequence>MKIIKKTLLFLFTINSFAQTIKQEKDLLGVDMSFNNSYYNEGTNKYSFGDFSGAILAFNKAIEISPNEEYIYANRADAKFALDDFRGAILDYSISIKINANSYSYNNRGISKFKLNDYRGAIKDYDMAIIEIDKLIEEDPNDYYKSEKAKIQLNRGNAKFMLNDLTSAINDYNLAVSEYEIDIAYFNMGIAKIKLNQKDSGCLDLSKSGELGLEEAYKMIKKYCN</sequence>
<dbReference type="Gene3D" id="1.25.40.10">
    <property type="entry name" value="Tetratricopeptide repeat domain"/>
    <property type="match status" value="2"/>
</dbReference>
<evidence type="ECO:0000313" key="4">
    <source>
        <dbReference type="EMBL" id="PXY41392.1"/>
    </source>
</evidence>
<dbReference type="PANTHER" id="PTHR44858:SF1">
    <property type="entry name" value="UDP-N-ACETYLGLUCOSAMINE--PEPTIDE N-ACETYLGLUCOSAMINYLTRANSFERASE SPINDLY-RELATED"/>
    <property type="match status" value="1"/>
</dbReference>
<proteinExistence type="predicted"/>